<dbReference type="FunFam" id="3.40.1170.60:FF:000003">
    <property type="entry name" value="DNA polymerase eta"/>
    <property type="match status" value="1"/>
</dbReference>
<keyword evidence="15" id="KW-0539">Nucleus</keyword>
<evidence type="ECO:0000256" key="14">
    <source>
        <dbReference type="ARBA" id="ARBA00023204"/>
    </source>
</evidence>
<evidence type="ECO:0000256" key="15">
    <source>
        <dbReference type="ARBA" id="ARBA00023242"/>
    </source>
</evidence>
<dbReference type="EnsemblMetazoa" id="AQUA006579-RA">
    <property type="protein sequence ID" value="AQUA006579-PA"/>
    <property type="gene ID" value="AQUA006579"/>
</dbReference>
<feature type="region of interest" description="Disordered" evidence="18">
    <location>
        <begin position="462"/>
        <end position="714"/>
    </location>
</feature>
<sequence>MSTKTTINIKNKFDRVVVLVDMDCFYCQVEEKLNPAIRGKPIAVVQYNPWQGGGIIAVNYPARAEGVTRHMRGDEAKQHCPEIELPQVPQVRGKADLTRYREAGKDVADVLKSFTPLLERASIDEAYLDITERVLTRIHEMNEGKFQLRPEKLANTFAVGYENIGEFITKLSNTFDPAGGTAESNSQERLEYKKSDIKLLVGASIVNEIRAAVKERTGFECSAGIAHNKILAKLTAGFHKPNKQTILPINSIPKLYETLPLKKVKGLGGKLGDQVCEVLKIKFMSELVQFPESVLQQHFEQRMGSWMYLMARGIDLEAVTAKFHSKSIGCCKRFPGKNAITGLATLHHWLNELASEVTERLEKDLDENNRTAKQLTVSYSQQIDNVDVSSTRSIALVAYDAERIAADALDAIKRNTERFFASNSTTALHNPIKFLGISAGKFEPNGAGKGGGIKQMFQSYSSKAANADEPPHETERRKSVSGETPDVVTELPKGAGTSKEEQQQIEKGNDASNGEPSKPKGLIQHFLQRQSALAPGSTGKSEETGSEAKTASASSSSEDVNQPESKPKKGIAQFLQPKSAINKESSLGSGELSKSRATVESIEPAAKPKKGIEQFLKPKSDVQQETATGHEQEKEENNNDEVEPAPYLDDTVELAVPEQEESQPEPESRMERDVQISAPAPIHESEDPPEEKPSTSKASFVERSNARADAKPDYKETYAEYSFQVPEPTLECPQCKKPIPEHEFQSHQDFHFALSLSQQQRDEFRNDLKTKMTSKSPLPAKRPSKAVVSAGPTSGGNGAPSANLSIARFLSKVSPESVRSSSAEVATGSNSKADEVPEYHTKCSDCGKFIPLDSLDQHNDYHVAKRLQQELNRLEVVVPSQATSKPALVVVASGASSSTKRKRPANSSDKVTSPVKQKLKPLSSYFTKL</sequence>
<comment type="similarity">
    <text evidence="4">Belongs to the DNA polymerase type-Y family.</text>
</comment>
<dbReference type="VEuPathDB" id="VectorBase:AQUA006579"/>
<evidence type="ECO:0000256" key="10">
    <source>
        <dbReference type="ARBA" id="ARBA00022771"/>
    </source>
</evidence>
<dbReference type="GO" id="GO:0008270">
    <property type="term" value="F:zinc ion binding"/>
    <property type="evidence" value="ECO:0007669"/>
    <property type="project" value="UniProtKB-KW"/>
</dbReference>
<feature type="region of interest" description="Disordered" evidence="18">
    <location>
        <begin position="891"/>
        <end position="916"/>
    </location>
</feature>
<evidence type="ECO:0000256" key="7">
    <source>
        <dbReference type="ARBA" id="ARBA00022695"/>
    </source>
</evidence>
<protein>
    <recommendedName>
        <fullName evidence="16">DNA polymerase eta</fullName>
        <ecNumber evidence="5">2.7.7.7</ecNumber>
    </recommendedName>
</protein>
<comment type="catalytic activity">
    <reaction evidence="17">
        <text>DNA(n) + a 2'-deoxyribonucleoside 5'-triphosphate = DNA(n+1) + diphosphate</text>
        <dbReference type="Rhea" id="RHEA:22508"/>
        <dbReference type="Rhea" id="RHEA-COMP:17339"/>
        <dbReference type="Rhea" id="RHEA-COMP:17340"/>
        <dbReference type="ChEBI" id="CHEBI:33019"/>
        <dbReference type="ChEBI" id="CHEBI:61560"/>
        <dbReference type="ChEBI" id="CHEBI:173112"/>
        <dbReference type="EC" id="2.7.7.7"/>
    </reaction>
</comment>
<feature type="region of interest" description="Disordered" evidence="18">
    <location>
        <begin position="770"/>
        <end position="838"/>
    </location>
</feature>
<dbReference type="SUPFAM" id="SSF56672">
    <property type="entry name" value="DNA/RNA polymerases"/>
    <property type="match status" value="1"/>
</dbReference>
<dbReference type="STRING" id="34691.A0A182X9U0"/>
<evidence type="ECO:0000256" key="12">
    <source>
        <dbReference type="ARBA" id="ARBA00022842"/>
    </source>
</evidence>
<evidence type="ECO:0000256" key="13">
    <source>
        <dbReference type="ARBA" id="ARBA00022843"/>
    </source>
</evidence>
<accession>A0A182X9U0</accession>
<dbReference type="PIRSF" id="PIRSF036603">
    <property type="entry name" value="DPol_eta"/>
    <property type="match status" value="1"/>
</dbReference>
<dbReference type="InterPro" id="IPR043502">
    <property type="entry name" value="DNA/RNA_pol_sf"/>
</dbReference>
<keyword evidence="7" id="KW-0548">Nucleotidyltransferase</keyword>
<feature type="domain" description="UBZ3-type" evidence="20">
    <location>
        <begin position="836"/>
        <end position="870"/>
    </location>
</feature>
<keyword evidence="6" id="KW-0808">Transferase</keyword>
<dbReference type="AlphaFoldDB" id="A0A182X9U0"/>
<dbReference type="GO" id="GO:0042276">
    <property type="term" value="P:error-prone translesion synthesis"/>
    <property type="evidence" value="ECO:0007669"/>
    <property type="project" value="TreeGrafter"/>
</dbReference>
<dbReference type="GO" id="GO:0005634">
    <property type="term" value="C:nucleus"/>
    <property type="evidence" value="ECO:0007669"/>
    <property type="project" value="UniProtKB-SubCell"/>
</dbReference>
<feature type="compositionally biased region" description="Low complexity" evidence="18">
    <location>
        <begin position="583"/>
        <end position="592"/>
    </location>
</feature>
<feature type="compositionally biased region" description="Basic and acidic residues" evidence="18">
    <location>
        <begin position="610"/>
        <end position="637"/>
    </location>
</feature>
<dbReference type="InterPro" id="IPR041298">
    <property type="entry name" value="UBZ3"/>
</dbReference>
<evidence type="ECO:0000259" key="20">
    <source>
        <dbReference type="PROSITE" id="PS51907"/>
    </source>
</evidence>
<dbReference type="GO" id="GO:0005657">
    <property type="term" value="C:replication fork"/>
    <property type="evidence" value="ECO:0007669"/>
    <property type="project" value="TreeGrafter"/>
</dbReference>
<feature type="compositionally biased region" description="Basic and acidic residues" evidence="18">
    <location>
        <begin position="704"/>
        <end position="714"/>
    </location>
</feature>
<evidence type="ECO:0000256" key="9">
    <source>
        <dbReference type="ARBA" id="ARBA00022763"/>
    </source>
</evidence>
<comment type="cofactor">
    <cofactor evidence="1">
        <name>Mn(2+)</name>
        <dbReference type="ChEBI" id="CHEBI:29035"/>
    </cofactor>
</comment>
<dbReference type="Pfam" id="PF00817">
    <property type="entry name" value="IMS"/>
    <property type="match status" value="1"/>
</dbReference>
<evidence type="ECO:0000256" key="5">
    <source>
        <dbReference type="ARBA" id="ARBA00012417"/>
    </source>
</evidence>
<evidence type="ECO:0000256" key="18">
    <source>
        <dbReference type="SAM" id="MobiDB-lite"/>
    </source>
</evidence>
<dbReference type="GO" id="GO:0009411">
    <property type="term" value="P:response to UV"/>
    <property type="evidence" value="ECO:0007669"/>
    <property type="project" value="UniProtKB-ARBA"/>
</dbReference>
<evidence type="ECO:0000313" key="21">
    <source>
        <dbReference type="EnsemblMetazoa" id="AQUA006579-PA"/>
    </source>
</evidence>
<evidence type="ECO:0000256" key="16">
    <source>
        <dbReference type="ARBA" id="ARBA00044975"/>
    </source>
</evidence>
<keyword evidence="12" id="KW-0460">Magnesium</keyword>
<keyword evidence="14" id="KW-0234">DNA repair</keyword>
<feature type="compositionally biased region" description="Basic and acidic residues" evidence="18">
    <location>
        <begin position="683"/>
        <end position="694"/>
    </location>
</feature>
<evidence type="ECO:0000256" key="11">
    <source>
        <dbReference type="ARBA" id="ARBA00022833"/>
    </source>
</evidence>
<dbReference type="PANTHER" id="PTHR45873:SF1">
    <property type="entry name" value="DNA POLYMERASE ETA"/>
    <property type="match status" value="1"/>
</dbReference>
<dbReference type="Gene3D" id="3.30.1490.100">
    <property type="entry name" value="DNA polymerase, Y-family, little finger domain"/>
    <property type="match status" value="1"/>
</dbReference>
<dbReference type="GO" id="GO:0003887">
    <property type="term" value="F:DNA-directed DNA polymerase activity"/>
    <property type="evidence" value="ECO:0007669"/>
    <property type="project" value="UniProtKB-EC"/>
</dbReference>
<keyword evidence="13" id="KW-0832">Ubl conjugation</keyword>
<evidence type="ECO:0000256" key="4">
    <source>
        <dbReference type="ARBA" id="ARBA00010945"/>
    </source>
</evidence>
<dbReference type="Proteomes" id="UP000076407">
    <property type="component" value="Unassembled WGS sequence"/>
</dbReference>
<dbReference type="PROSITE" id="PS51907">
    <property type="entry name" value="ZF_UBZ3"/>
    <property type="match status" value="2"/>
</dbReference>
<dbReference type="Gene3D" id="3.30.70.270">
    <property type="match status" value="1"/>
</dbReference>
<dbReference type="InterPro" id="IPR052230">
    <property type="entry name" value="DNA_polymerase_eta"/>
</dbReference>
<keyword evidence="11" id="KW-0862">Zinc</keyword>
<feature type="compositionally biased region" description="Basic and acidic residues" evidence="18">
    <location>
        <begin position="498"/>
        <end position="509"/>
    </location>
</feature>
<dbReference type="EC" id="2.7.7.7" evidence="5"/>
<dbReference type="Pfam" id="PF21704">
    <property type="entry name" value="POLH-Rev1_HhH"/>
    <property type="match status" value="1"/>
</dbReference>
<feature type="compositionally biased region" description="Low complexity" evidence="18">
    <location>
        <begin position="811"/>
        <end position="826"/>
    </location>
</feature>
<evidence type="ECO:0000256" key="2">
    <source>
        <dbReference type="ARBA" id="ARBA00001946"/>
    </source>
</evidence>
<name>A0A182X9U0_ANOQN</name>
<reference evidence="21" key="1">
    <citation type="submission" date="2020-05" db="UniProtKB">
        <authorList>
            <consortium name="EnsemblMetazoa"/>
        </authorList>
    </citation>
    <scope>IDENTIFICATION</scope>
    <source>
        <strain evidence="21">SANGQUA</strain>
    </source>
</reference>
<dbReference type="InterPro" id="IPR001126">
    <property type="entry name" value="UmuC"/>
</dbReference>
<evidence type="ECO:0000313" key="22">
    <source>
        <dbReference type="Proteomes" id="UP000076407"/>
    </source>
</evidence>
<evidence type="ECO:0000256" key="17">
    <source>
        <dbReference type="ARBA" id="ARBA00049244"/>
    </source>
</evidence>
<dbReference type="SUPFAM" id="SSF100879">
    <property type="entry name" value="Lesion bypass DNA polymerase (Y-family), little finger domain"/>
    <property type="match status" value="1"/>
</dbReference>
<dbReference type="Pfam" id="PF18439">
    <property type="entry name" value="zf_UBZ"/>
    <property type="match status" value="2"/>
</dbReference>
<evidence type="ECO:0000259" key="19">
    <source>
        <dbReference type="PROSITE" id="PS50173"/>
    </source>
</evidence>
<dbReference type="PROSITE" id="PS50173">
    <property type="entry name" value="UMUC"/>
    <property type="match status" value="1"/>
</dbReference>
<dbReference type="PANTHER" id="PTHR45873">
    <property type="entry name" value="DNA POLYMERASE ETA"/>
    <property type="match status" value="1"/>
</dbReference>
<feature type="compositionally biased region" description="Polar residues" evidence="18">
    <location>
        <begin position="905"/>
        <end position="915"/>
    </location>
</feature>
<dbReference type="FunFam" id="1.10.150.20:FF:000014">
    <property type="entry name" value="Polymerase (DNA directed), eta"/>
    <property type="match status" value="1"/>
</dbReference>
<dbReference type="GO" id="GO:0035861">
    <property type="term" value="C:site of double-strand break"/>
    <property type="evidence" value="ECO:0007669"/>
    <property type="project" value="TreeGrafter"/>
</dbReference>
<dbReference type="GO" id="GO:0006281">
    <property type="term" value="P:DNA repair"/>
    <property type="evidence" value="ECO:0007669"/>
    <property type="project" value="UniProtKB-KW"/>
</dbReference>
<dbReference type="Gene3D" id="3.40.1170.60">
    <property type="match status" value="1"/>
</dbReference>
<feature type="domain" description="UmuC" evidence="19">
    <location>
        <begin position="17"/>
        <end position="268"/>
    </location>
</feature>
<comment type="cofactor">
    <cofactor evidence="2">
        <name>Mg(2+)</name>
        <dbReference type="ChEBI" id="CHEBI:18420"/>
    </cofactor>
</comment>
<keyword evidence="9" id="KW-0227">DNA damage</keyword>
<evidence type="ECO:0000256" key="6">
    <source>
        <dbReference type="ARBA" id="ARBA00022679"/>
    </source>
</evidence>
<dbReference type="InterPro" id="IPR036775">
    <property type="entry name" value="DNA_pol_Y-fam_lit_finger_sf"/>
</dbReference>
<dbReference type="FunFam" id="3.30.70.270:FF:000121">
    <property type="entry name" value="AGAP001404-PA"/>
    <property type="match status" value="1"/>
</dbReference>
<dbReference type="Pfam" id="PF11799">
    <property type="entry name" value="IMS_C"/>
    <property type="match status" value="1"/>
</dbReference>
<dbReference type="FunFam" id="3.30.1490.100:FF:000007">
    <property type="entry name" value="DNA polymerase eta"/>
    <property type="match status" value="1"/>
</dbReference>
<keyword evidence="22" id="KW-1185">Reference proteome</keyword>
<keyword evidence="10" id="KW-0863">Zinc-finger</keyword>
<dbReference type="InterPro" id="IPR017961">
    <property type="entry name" value="DNA_pol_Y-fam_little_finger"/>
</dbReference>
<dbReference type="GO" id="GO:0003684">
    <property type="term" value="F:damaged DNA binding"/>
    <property type="evidence" value="ECO:0007669"/>
    <property type="project" value="InterPro"/>
</dbReference>
<proteinExistence type="inferred from homology"/>
<evidence type="ECO:0000256" key="1">
    <source>
        <dbReference type="ARBA" id="ARBA00001936"/>
    </source>
</evidence>
<feature type="compositionally biased region" description="Low complexity" evidence="18">
    <location>
        <begin position="547"/>
        <end position="558"/>
    </location>
</feature>
<organism evidence="21 22">
    <name type="scientific">Anopheles quadriannulatus</name>
    <name type="common">Mosquito</name>
    <dbReference type="NCBI Taxonomy" id="34691"/>
    <lineage>
        <taxon>Eukaryota</taxon>
        <taxon>Metazoa</taxon>
        <taxon>Ecdysozoa</taxon>
        <taxon>Arthropoda</taxon>
        <taxon>Hexapoda</taxon>
        <taxon>Insecta</taxon>
        <taxon>Pterygota</taxon>
        <taxon>Neoptera</taxon>
        <taxon>Endopterygota</taxon>
        <taxon>Diptera</taxon>
        <taxon>Nematocera</taxon>
        <taxon>Culicoidea</taxon>
        <taxon>Culicidae</taxon>
        <taxon>Anophelinae</taxon>
        <taxon>Anopheles</taxon>
    </lineage>
</organism>
<comment type="subcellular location">
    <subcellularLocation>
        <location evidence="3">Nucleus</location>
    </subcellularLocation>
</comment>
<evidence type="ECO:0000256" key="3">
    <source>
        <dbReference type="ARBA" id="ARBA00004123"/>
    </source>
</evidence>
<feature type="domain" description="UBZ3-type" evidence="20">
    <location>
        <begin position="725"/>
        <end position="759"/>
    </location>
</feature>
<keyword evidence="8" id="KW-0479">Metal-binding</keyword>
<feature type="compositionally biased region" description="Basic and acidic residues" evidence="18">
    <location>
        <begin position="469"/>
        <end position="480"/>
    </location>
</feature>
<dbReference type="InterPro" id="IPR043128">
    <property type="entry name" value="Rev_trsase/Diguanyl_cyclase"/>
</dbReference>
<evidence type="ECO:0000256" key="8">
    <source>
        <dbReference type="ARBA" id="ARBA00022723"/>
    </source>
</evidence>
<dbReference type="Gene3D" id="1.10.150.20">
    <property type="entry name" value="5' to 3' exonuclease, C-terminal subdomain"/>
    <property type="match status" value="1"/>
</dbReference>